<evidence type="ECO:0000313" key="6">
    <source>
        <dbReference type="WBParaSite" id="SMUV_0000561001-mRNA-1"/>
    </source>
</evidence>
<feature type="chain" id="PRO_5005893235" evidence="3">
    <location>
        <begin position="19"/>
        <end position="643"/>
    </location>
</feature>
<feature type="signal peptide" evidence="3">
    <location>
        <begin position="1"/>
        <end position="18"/>
    </location>
</feature>
<name>A0A0N5AM20_9BILA</name>
<keyword evidence="5" id="KW-1185">Reference proteome</keyword>
<dbReference type="PANTHER" id="PTHR21559">
    <property type="entry name" value="DYSTROGLYCAN-RELATED"/>
    <property type="match status" value="1"/>
</dbReference>
<feature type="transmembrane region" description="Helical" evidence="2">
    <location>
        <begin position="532"/>
        <end position="556"/>
    </location>
</feature>
<dbReference type="GO" id="GO:0002009">
    <property type="term" value="P:morphogenesis of an epithelium"/>
    <property type="evidence" value="ECO:0007669"/>
    <property type="project" value="TreeGrafter"/>
</dbReference>
<dbReference type="WBParaSite" id="SMUV_0000561001-mRNA-1">
    <property type="protein sequence ID" value="SMUV_0000561001-mRNA-1"/>
    <property type="gene ID" value="SMUV_0000561001"/>
</dbReference>
<keyword evidence="2" id="KW-0472">Membrane</keyword>
<evidence type="ECO:0000313" key="5">
    <source>
        <dbReference type="Proteomes" id="UP000046393"/>
    </source>
</evidence>
<keyword evidence="3" id="KW-0732">Signal</keyword>
<keyword evidence="2" id="KW-1133">Transmembrane helix</keyword>
<feature type="domain" description="Dystroglycan C-terminal" evidence="4">
    <location>
        <begin position="407"/>
        <end position="607"/>
    </location>
</feature>
<feature type="region of interest" description="Disordered" evidence="1">
    <location>
        <begin position="492"/>
        <end position="516"/>
    </location>
</feature>
<dbReference type="GO" id="GO:0016011">
    <property type="term" value="C:dystroglycan complex"/>
    <property type="evidence" value="ECO:0007669"/>
    <property type="project" value="TreeGrafter"/>
</dbReference>
<feature type="region of interest" description="Disordered" evidence="1">
    <location>
        <begin position="582"/>
        <end position="643"/>
    </location>
</feature>
<reference evidence="6" key="1">
    <citation type="submission" date="2017-02" db="UniProtKB">
        <authorList>
            <consortium name="WormBaseParasite"/>
        </authorList>
    </citation>
    <scope>IDENTIFICATION</scope>
</reference>
<dbReference type="Proteomes" id="UP000046393">
    <property type="component" value="Unplaced"/>
</dbReference>
<organism evidence="5 6">
    <name type="scientific">Syphacia muris</name>
    <dbReference type="NCBI Taxonomy" id="451379"/>
    <lineage>
        <taxon>Eukaryota</taxon>
        <taxon>Metazoa</taxon>
        <taxon>Ecdysozoa</taxon>
        <taxon>Nematoda</taxon>
        <taxon>Chromadorea</taxon>
        <taxon>Rhabditida</taxon>
        <taxon>Spirurina</taxon>
        <taxon>Oxyuridomorpha</taxon>
        <taxon>Oxyuroidea</taxon>
        <taxon>Oxyuridae</taxon>
        <taxon>Syphacia</taxon>
    </lineage>
</organism>
<dbReference type="Pfam" id="PF05454">
    <property type="entry name" value="DAG1"/>
    <property type="match status" value="1"/>
</dbReference>
<dbReference type="GO" id="GO:0021675">
    <property type="term" value="P:nerve development"/>
    <property type="evidence" value="ECO:0007669"/>
    <property type="project" value="TreeGrafter"/>
</dbReference>
<keyword evidence="2" id="KW-0812">Transmembrane</keyword>
<evidence type="ECO:0000256" key="1">
    <source>
        <dbReference type="SAM" id="MobiDB-lite"/>
    </source>
</evidence>
<dbReference type="STRING" id="451379.A0A0N5AM20"/>
<evidence type="ECO:0000256" key="2">
    <source>
        <dbReference type="SAM" id="Phobius"/>
    </source>
</evidence>
<dbReference type="GO" id="GO:0007411">
    <property type="term" value="P:axon guidance"/>
    <property type="evidence" value="ECO:0007669"/>
    <property type="project" value="TreeGrafter"/>
</dbReference>
<dbReference type="AlphaFoldDB" id="A0A0N5AM20"/>
<dbReference type="GO" id="GO:0043236">
    <property type="term" value="F:laminin binding"/>
    <property type="evidence" value="ECO:0007669"/>
    <property type="project" value="TreeGrafter"/>
</dbReference>
<dbReference type="InterPro" id="IPR013783">
    <property type="entry name" value="Ig-like_fold"/>
</dbReference>
<dbReference type="PANTHER" id="PTHR21559:SF21">
    <property type="entry name" value="DYSTROGLYCAN 1"/>
    <property type="match status" value="1"/>
</dbReference>
<feature type="compositionally biased region" description="Polar residues" evidence="1">
    <location>
        <begin position="501"/>
        <end position="512"/>
    </location>
</feature>
<dbReference type="InterPro" id="IPR008465">
    <property type="entry name" value="DAG1_C"/>
</dbReference>
<evidence type="ECO:0000256" key="3">
    <source>
        <dbReference type="SAM" id="SignalP"/>
    </source>
</evidence>
<accession>A0A0N5AM20</accession>
<evidence type="ECO:0000259" key="4">
    <source>
        <dbReference type="Pfam" id="PF05454"/>
    </source>
</evidence>
<dbReference type="Gene3D" id="2.60.40.10">
    <property type="entry name" value="Immunoglobulins"/>
    <property type="match status" value="1"/>
</dbReference>
<dbReference type="GO" id="GO:0042383">
    <property type="term" value="C:sarcolemma"/>
    <property type="evidence" value="ECO:0007669"/>
    <property type="project" value="TreeGrafter"/>
</dbReference>
<proteinExistence type="predicted"/>
<protein>
    <submittedName>
        <fullName evidence="6">DAG1 domain-containing protein</fullName>
    </submittedName>
</protein>
<sequence length="643" mass="71469">MGTSIILLLFLLVLPACSIKKSLESSGRITVYIGQPFEIHLKTKPHETITFTDASDSTAGLPPWIVWQNNTLSGIARYEDAGALFLIVNVNGKSNGNTIDIFVTDETKNPCGKEKSVWFEMDFDGTFTTAKLIQMVARTSELFQLSWDDIRVYTAEYLKEVRSRKPFFENRPFKPQSTVITFLMSCNELVEDDVMENVAISTQFGGEDLSSPVELQVATGMVLQRKQRHPGREPGRVQSGYSGIGNTGVPEMEQTTPQPVTSKATRLSVVEDKKPSVVMQLETVRCERGAVCEVSIPENMFNDEDGTTSSLHLSIIPVDIGGNKDKWLDTKVKNLRIRGVPLKSGNFTYRLDARDSKNQLASAAFTFNIAEPKYPYSHEFSFDTAMAYDALIEPKERLGFYDKLSKLVKKLSSIDPGKPVILKSIEKQKDGKAKVAWVFPTQRTECPVEFLKMRTREIIQGNGPSSEVHNFMSSKYSIRGVQFRLSDECERANEKAKATENRNTTKSSSAASEPTDILAASESTTTLSAFPILVPLAAITVLVLLLLICLTTLCILKRKNPKTAQSEYVSKGYPVLLLGELPQEEDTPNASTPMLVKEERPPLVISQHENPLYKPPPPLSAASSPRQHNLQLNTRLPPPYVPP</sequence>